<dbReference type="GO" id="GO:0030968">
    <property type="term" value="P:endoplasmic reticulum unfolded protein response"/>
    <property type="evidence" value="ECO:0007669"/>
    <property type="project" value="TreeGrafter"/>
</dbReference>
<keyword evidence="3" id="KW-1133">Transmembrane helix</keyword>
<dbReference type="GO" id="GO:0035269">
    <property type="term" value="P:protein O-linked glycosylation via mannose"/>
    <property type="evidence" value="ECO:0007669"/>
    <property type="project" value="TreeGrafter"/>
</dbReference>
<dbReference type="InterPro" id="IPR052346">
    <property type="entry name" value="O-mannosyl-transferase_TMTC"/>
</dbReference>
<organism evidence="4 5">
    <name type="scientific">Undibacterium terreum</name>
    <dbReference type="NCBI Taxonomy" id="1224302"/>
    <lineage>
        <taxon>Bacteria</taxon>
        <taxon>Pseudomonadati</taxon>
        <taxon>Pseudomonadota</taxon>
        <taxon>Betaproteobacteria</taxon>
        <taxon>Burkholderiales</taxon>
        <taxon>Oxalobacteraceae</taxon>
        <taxon>Undibacterium</taxon>
    </lineage>
</organism>
<dbReference type="EMBL" id="BMED01000003">
    <property type="protein sequence ID" value="GGC83885.1"/>
    <property type="molecule type" value="Genomic_DNA"/>
</dbReference>
<evidence type="ECO:0000256" key="1">
    <source>
        <dbReference type="ARBA" id="ARBA00022737"/>
    </source>
</evidence>
<feature type="transmembrane region" description="Helical" evidence="3">
    <location>
        <begin position="268"/>
        <end position="284"/>
    </location>
</feature>
<comment type="caution">
    <text evidence="4">The sequence shown here is derived from an EMBL/GenBank/DDBJ whole genome shotgun (WGS) entry which is preliminary data.</text>
</comment>
<reference evidence="4" key="1">
    <citation type="journal article" date="2014" name="Int. J. Syst. Evol. Microbiol.">
        <title>Complete genome sequence of Corynebacterium casei LMG S-19264T (=DSM 44701T), isolated from a smear-ripened cheese.</title>
        <authorList>
            <consortium name="US DOE Joint Genome Institute (JGI-PGF)"/>
            <person name="Walter F."/>
            <person name="Albersmeier A."/>
            <person name="Kalinowski J."/>
            <person name="Ruckert C."/>
        </authorList>
    </citation>
    <scope>NUCLEOTIDE SEQUENCE</scope>
    <source>
        <strain evidence="4">CGMCC 1.10998</strain>
    </source>
</reference>
<feature type="transmembrane region" description="Helical" evidence="3">
    <location>
        <begin position="185"/>
        <end position="204"/>
    </location>
</feature>
<accession>A0A916UQW2</accession>
<protein>
    <recommendedName>
        <fullName evidence="6">Tetratricopeptide repeat-containing protein</fullName>
    </recommendedName>
</protein>
<dbReference type="Proteomes" id="UP000637423">
    <property type="component" value="Unassembled WGS sequence"/>
</dbReference>
<feature type="transmembrane region" description="Helical" evidence="3">
    <location>
        <begin position="28"/>
        <end position="45"/>
    </location>
</feature>
<keyword evidence="5" id="KW-1185">Reference proteome</keyword>
<keyword evidence="1" id="KW-0677">Repeat</keyword>
<name>A0A916UQW2_9BURK</name>
<feature type="transmembrane region" description="Helical" evidence="3">
    <location>
        <begin position="211"/>
        <end position="234"/>
    </location>
</feature>
<dbReference type="PANTHER" id="PTHR44227">
    <property type="match status" value="1"/>
</dbReference>
<keyword evidence="2" id="KW-0802">TPR repeat</keyword>
<evidence type="ECO:0000313" key="4">
    <source>
        <dbReference type="EMBL" id="GGC83885.1"/>
    </source>
</evidence>
<keyword evidence="3" id="KW-0472">Membrane</keyword>
<feature type="transmembrane region" description="Helical" evidence="3">
    <location>
        <begin position="106"/>
        <end position="126"/>
    </location>
</feature>
<dbReference type="AlphaFoldDB" id="A0A916UQW2"/>
<dbReference type="GO" id="GO:0000030">
    <property type="term" value="F:mannosyltransferase activity"/>
    <property type="evidence" value="ECO:0007669"/>
    <property type="project" value="TreeGrafter"/>
</dbReference>
<feature type="transmembrane region" description="Helical" evidence="3">
    <location>
        <begin position="240"/>
        <end position="256"/>
    </location>
</feature>
<proteinExistence type="predicted"/>
<dbReference type="PANTHER" id="PTHR44227:SF3">
    <property type="entry name" value="PROTEIN O-MANNOSYL-TRANSFERASE TMTC4"/>
    <property type="match status" value="1"/>
</dbReference>
<evidence type="ECO:0000256" key="3">
    <source>
        <dbReference type="SAM" id="Phobius"/>
    </source>
</evidence>
<dbReference type="Gene3D" id="1.25.40.10">
    <property type="entry name" value="Tetratricopeptide repeat domain"/>
    <property type="match status" value="1"/>
</dbReference>
<evidence type="ECO:0000313" key="5">
    <source>
        <dbReference type="Proteomes" id="UP000637423"/>
    </source>
</evidence>
<dbReference type="InterPro" id="IPR011990">
    <property type="entry name" value="TPR-like_helical_dom_sf"/>
</dbReference>
<dbReference type="SUPFAM" id="SSF48452">
    <property type="entry name" value="TPR-like"/>
    <property type="match status" value="1"/>
</dbReference>
<sequence>MISIFVTTAWLLHPLCLTSILYVVQRMTSLSALFCIWGMAAYLYGRLKLLEGDSGKLLVIASVLIFTPLATLSKETGALLPLLLLVTELTLLNFDAKEQAGRKLLIALFTVCVAVPAAAAIAYSAFHPQWITATYLIRDFTLAERVMTESRVLCFYLKLILLPNISELGLYHDDIAYSHGLFDPVTTATSMAVIALLIFGAFVARKKAPVLSFGILFFFAGHILESTIFGLEIAHEHRNYLPMLGPIFAASYYLLLPQVHVSTLQIRRIIGLALIALFAVTTYSRSTDWANPFDLYTAEARHHPNSAQASLEMGTMYGSITTPDQEAMARNYATALSYYEKASSLNPNSSSGLVGMIKLSAIRNHPIEPQWVDQLRHRLQYSPLASSTADLLISLVTCRADKICKISNEQIEGLMQASLSNELTTQSNRASILSAYSYYLVNVAADYPKALQVMQETVRNNPGQLDYRMTLIKFCIASGHTQEAKEALVEMRKLDKLKKYATELDILSQKLATINNKI</sequence>
<evidence type="ECO:0008006" key="6">
    <source>
        <dbReference type="Google" id="ProtNLM"/>
    </source>
</evidence>
<evidence type="ECO:0000256" key="2">
    <source>
        <dbReference type="ARBA" id="ARBA00022803"/>
    </source>
</evidence>
<reference evidence="4" key="2">
    <citation type="submission" date="2020-09" db="EMBL/GenBank/DDBJ databases">
        <authorList>
            <person name="Sun Q."/>
            <person name="Zhou Y."/>
        </authorList>
    </citation>
    <scope>NUCLEOTIDE SEQUENCE</scope>
    <source>
        <strain evidence="4">CGMCC 1.10998</strain>
    </source>
</reference>
<keyword evidence="3" id="KW-0812">Transmembrane</keyword>
<gene>
    <name evidence="4" type="ORF">GCM10011396_34070</name>
</gene>